<keyword evidence="3" id="KW-1185">Reference proteome</keyword>
<dbReference type="eggNOG" id="ENOG502Z7I9">
    <property type="taxonomic scope" value="Bacteria"/>
</dbReference>
<organism evidence="2 3">
    <name type="scientific">Bernardetia litoralis (strain ATCC 23117 / DSM 6794 / NBRC 15988 / NCIMB 1366 / Fx l1 / Sio-4)</name>
    <name type="common">Flexibacter litoralis</name>
    <dbReference type="NCBI Taxonomy" id="880071"/>
    <lineage>
        <taxon>Bacteria</taxon>
        <taxon>Pseudomonadati</taxon>
        <taxon>Bacteroidota</taxon>
        <taxon>Cytophagia</taxon>
        <taxon>Cytophagales</taxon>
        <taxon>Bernardetiaceae</taxon>
        <taxon>Bernardetia</taxon>
    </lineage>
</organism>
<keyword evidence="1" id="KW-0812">Transmembrane</keyword>
<dbReference type="RefSeq" id="WP_014799074.1">
    <property type="nucleotide sequence ID" value="NC_018018.1"/>
</dbReference>
<protein>
    <submittedName>
        <fullName evidence="2">Uncharacterized protein</fullName>
    </submittedName>
</protein>
<gene>
    <name evidence="2" type="ordered locus">Fleli_3317</name>
</gene>
<reference evidence="3" key="1">
    <citation type="submission" date="2012-06" db="EMBL/GenBank/DDBJ databases">
        <title>The complete genome of Flexibacter litoralis DSM 6794.</title>
        <authorList>
            <person name="Lucas S."/>
            <person name="Copeland A."/>
            <person name="Lapidus A."/>
            <person name="Glavina del Rio T."/>
            <person name="Dalin E."/>
            <person name="Tice H."/>
            <person name="Bruce D."/>
            <person name="Goodwin L."/>
            <person name="Pitluck S."/>
            <person name="Peters L."/>
            <person name="Ovchinnikova G."/>
            <person name="Lu M."/>
            <person name="Kyrpides N."/>
            <person name="Mavromatis K."/>
            <person name="Ivanova N."/>
            <person name="Brettin T."/>
            <person name="Detter J.C."/>
            <person name="Han C."/>
            <person name="Larimer F."/>
            <person name="Land M."/>
            <person name="Hauser L."/>
            <person name="Markowitz V."/>
            <person name="Cheng J.-F."/>
            <person name="Hugenholtz P."/>
            <person name="Woyke T."/>
            <person name="Wu D."/>
            <person name="Spring S."/>
            <person name="Lang E."/>
            <person name="Kopitz M."/>
            <person name="Brambilla E."/>
            <person name="Klenk H.-P."/>
            <person name="Eisen J.A."/>
        </authorList>
    </citation>
    <scope>NUCLEOTIDE SEQUENCE [LARGE SCALE GENOMIC DNA]</scope>
    <source>
        <strain evidence="3">ATCC 23117 / DSM 6794 / NBRC 15988 / NCIMB 1366 / Sio-4</strain>
    </source>
</reference>
<sequence precursor="true">MKIEKVKNYNQKILAILGTLAIILVIVSILGIGGIAISELLRFNNDDDIETGILSDEKIEELQKENKREQVISFRQPRLVDTLNSTYIIPVSHKTLDEQEDINGLLDAYSGSSKYEPSDNRYSSGIYGNYNNVIVYKPKTENSKKLFNERINFNRIQSQYFDDDIYLLMNIAKNDTYKDGVINLKDFKSLYIYSLNSEKLKNIGIDGMDVYDYEFLNETKDLIIRFGIDKNDDGTYNEYNEPTIIKKYNLETGILTDIVDEKIRSELQKTLEGTKK</sequence>
<evidence type="ECO:0000256" key="1">
    <source>
        <dbReference type="SAM" id="Phobius"/>
    </source>
</evidence>
<dbReference type="OrthoDB" id="893756at2"/>
<proteinExistence type="predicted"/>
<accession>I4ANW1</accession>
<dbReference type="EMBL" id="CP003345">
    <property type="protein sequence ID" value="AFM05646.1"/>
    <property type="molecule type" value="Genomic_DNA"/>
</dbReference>
<evidence type="ECO:0000313" key="2">
    <source>
        <dbReference type="EMBL" id="AFM05646.1"/>
    </source>
</evidence>
<name>I4ANW1_BERLS</name>
<dbReference type="Proteomes" id="UP000006054">
    <property type="component" value="Chromosome"/>
</dbReference>
<dbReference type="PATRIC" id="fig|880071.3.peg.3320"/>
<dbReference type="KEGG" id="fli:Fleli_3317"/>
<dbReference type="AlphaFoldDB" id="I4ANW1"/>
<keyword evidence="1" id="KW-0472">Membrane</keyword>
<dbReference type="HOGENOM" id="CLU_1018909_0_0_10"/>
<feature type="transmembrane region" description="Helical" evidence="1">
    <location>
        <begin position="12"/>
        <end position="37"/>
    </location>
</feature>
<keyword evidence="1" id="KW-1133">Transmembrane helix</keyword>
<evidence type="ECO:0000313" key="3">
    <source>
        <dbReference type="Proteomes" id="UP000006054"/>
    </source>
</evidence>